<sequence>MPNGSAVDRVDALTAAARPGLVDTHCHIDVSEFAADYGQVLQRARAAGVNRFVVPGVDRGGWPRLLALCRKEAGCHPALGLHPLYLPLHRPAHLEELGKMAARPEVVAIGEVGLDFWDNPEALVRQRQEALFEQQVRIAKGLGLPLLLHARKAHDQVQAIVRRLHFPYGGIVHAFSGSRQQALIWLELGFLIGIGGTITYGRANRVRALAAELPLPGLVLETDAPDIPPAAHRQERNSPEYLPEIVHCLAQLRSDSPDRIAVETTRNAVRLLNRRVPGLAH</sequence>
<protein>
    <submittedName>
        <fullName evidence="3">Uncharacterized protein</fullName>
    </submittedName>
</protein>
<dbReference type="EMBL" id="AP025516">
    <property type="protein sequence ID" value="BDD85887.1"/>
    <property type="molecule type" value="Genomic_DNA"/>
</dbReference>
<dbReference type="SUPFAM" id="SSF51556">
    <property type="entry name" value="Metallo-dependent hydrolases"/>
    <property type="match status" value="1"/>
</dbReference>
<keyword evidence="4" id="KW-1185">Reference proteome</keyword>
<dbReference type="PANTHER" id="PTHR46124">
    <property type="entry name" value="D-AMINOACYL-TRNA DEACYLASE"/>
    <property type="match status" value="1"/>
</dbReference>
<dbReference type="InterPro" id="IPR018228">
    <property type="entry name" value="DNase_TatD-rel_CS"/>
</dbReference>
<gene>
    <name evidence="3" type="ORF">DPPLL_02520</name>
</gene>
<reference evidence="3 4" key="1">
    <citation type="submission" date="2022-01" db="EMBL/GenBank/DDBJ databases">
        <title>Desulfofustis limnae sp. nov., a novel mesophilic sulfate-reducing bacterium isolated from marsh soil.</title>
        <authorList>
            <person name="Watanabe M."/>
            <person name="Takahashi A."/>
            <person name="Kojima H."/>
            <person name="Fukui M."/>
        </authorList>
    </citation>
    <scope>NUCLEOTIDE SEQUENCE [LARGE SCALE GENOMIC DNA]</scope>
    <source>
        <strain evidence="3 4">PPLL</strain>
    </source>
</reference>
<dbReference type="Pfam" id="PF01026">
    <property type="entry name" value="TatD_DNase"/>
    <property type="match status" value="1"/>
</dbReference>
<dbReference type="Gene3D" id="3.20.20.140">
    <property type="entry name" value="Metal-dependent hydrolases"/>
    <property type="match status" value="1"/>
</dbReference>
<proteinExistence type="inferred from homology"/>
<dbReference type="Proteomes" id="UP000830055">
    <property type="component" value="Chromosome"/>
</dbReference>
<keyword evidence="2" id="KW-0378">Hydrolase</keyword>
<evidence type="ECO:0000256" key="2">
    <source>
        <dbReference type="ARBA" id="ARBA00022801"/>
    </source>
</evidence>
<name>A0ABM7W4P9_9BACT</name>
<dbReference type="CDD" id="cd01310">
    <property type="entry name" value="TatD_DNAse"/>
    <property type="match status" value="1"/>
</dbReference>
<evidence type="ECO:0000256" key="1">
    <source>
        <dbReference type="ARBA" id="ARBA00009275"/>
    </source>
</evidence>
<dbReference type="InterPro" id="IPR032466">
    <property type="entry name" value="Metal_Hydrolase"/>
</dbReference>
<dbReference type="PIRSF" id="PIRSF005902">
    <property type="entry name" value="DNase_TatD"/>
    <property type="match status" value="1"/>
</dbReference>
<evidence type="ECO:0000313" key="3">
    <source>
        <dbReference type="EMBL" id="BDD85887.1"/>
    </source>
</evidence>
<dbReference type="PROSITE" id="PS01091">
    <property type="entry name" value="TATD_3"/>
    <property type="match status" value="1"/>
</dbReference>
<evidence type="ECO:0000313" key="4">
    <source>
        <dbReference type="Proteomes" id="UP000830055"/>
    </source>
</evidence>
<accession>A0ABM7W4P9</accession>
<dbReference type="PANTHER" id="PTHR46124:SF3">
    <property type="entry name" value="HYDROLASE"/>
    <property type="match status" value="1"/>
</dbReference>
<dbReference type="RefSeq" id="WP_284153012.1">
    <property type="nucleotide sequence ID" value="NZ_AP025516.1"/>
</dbReference>
<comment type="similarity">
    <text evidence="1">Belongs to the metallo-dependent hydrolases superfamily. TatD-type hydrolase family.</text>
</comment>
<dbReference type="PROSITE" id="PS01090">
    <property type="entry name" value="TATD_2"/>
    <property type="match status" value="1"/>
</dbReference>
<dbReference type="PROSITE" id="PS01137">
    <property type="entry name" value="TATD_1"/>
    <property type="match status" value="1"/>
</dbReference>
<dbReference type="InterPro" id="IPR001130">
    <property type="entry name" value="TatD-like"/>
</dbReference>
<organism evidence="3 4">
    <name type="scientific">Desulfofustis limnaeus</name>
    <dbReference type="NCBI Taxonomy" id="2740163"/>
    <lineage>
        <taxon>Bacteria</taxon>
        <taxon>Pseudomonadati</taxon>
        <taxon>Thermodesulfobacteriota</taxon>
        <taxon>Desulfobulbia</taxon>
        <taxon>Desulfobulbales</taxon>
        <taxon>Desulfocapsaceae</taxon>
        <taxon>Desulfofustis</taxon>
    </lineage>
</organism>